<evidence type="ECO:0000259" key="2">
    <source>
        <dbReference type="Pfam" id="PF13968"/>
    </source>
</evidence>
<dbReference type="Pfam" id="PF04578">
    <property type="entry name" value="DUF594"/>
    <property type="match status" value="1"/>
</dbReference>
<dbReference type="EMBL" id="JBJKBG010000010">
    <property type="protein sequence ID" value="KAL3719152.1"/>
    <property type="molecule type" value="Genomic_DNA"/>
</dbReference>
<feature type="transmembrane region" description="Helical" evidence="1">
    <location>
        <begin position="316"/>
        <end position="336"/>
    </location>
</feature>
<comment type="caution">
    <text evidence="3">The sequence shown here is derived from an EMBL/GenBank/DDBJ whole genome shotgun (WGS) entry which is preliminary data.</text>
</comment>
<dbReference type="AlphaFoldDB" id="A0ABD3IZ27"/>
<dbReference type="InterPro" id="IPR025315">
    <property type="entry name" value="DUF4220"/>
</dbReference>
<dbReference type="Proteomes" id="UP001634007">
    <property type="component" value="Unassembled WGS sequence"/>
</dbReference>
<proteinExistence type="predicted"/>
<feature type="transmembrane region" description="Helical" evidence="1">
    <location>
        <begin position="252"/>
        <end position="270"/>
    </location>
</feature>
<gene>
    <name evidence="3" type="ORF">ACJRO7_004152</name>
</gene>
<dbReference type="Pfam" id="PF13968">
    <property type="entry name" value="DUF4220"/>
    <property type="match status" value="1"/>
</dbReference>
<feature type="transmembrane region" description="Helical" evidence="1">
    <location>
        <begin position="141"/>
        <end position="159"/>
    </location>
</feature>
<keyword evidence="1" id="KW-0812">Transmembrane</keyword>
<evidence type="ECO:0000256" key="1">
    <source>
        <dbReference type="SAM" id="Phobius"/>
    </source>
</evidence>
<accession>A0ABD3IZ27</accession>
<feature type="transmembrane region" description="Helical" evidence="1">
    <location>
        <begin position="348"/>
        <end position="368"/>
    </location>
</feature>
<feature type="domain" description="DUF4220" evidence="2">
    <location>
        <begin position="50"/>
        <end position="427"/>
    </location>
</feature>
<protein>
    <recommendedName>
        <fullName evidence="2">DUF4220 domain-containing protein</fullName>
    </recommendedName>
</protein>
<evidence type="ECO:0000313" key="4">
    <source>
        <dbReference type="Proteomes" id="UP001634007"/>
    </source>
</evidence>
<reference evidence="3 4" key="1">
    <citation type="submission" date="2024-11" db="EMBL/GenBank/DDBJ databases">
        <title>Chromosome-level genome assembly of Eucalyptus globulus Labill. provides insights into its genome evolution.</title>
        <authorList>
            <person name="Li X."/>
        </authorList>
    </citation>
    <scope>NUCLEOTIDE SEQUENCE [LARGE SCALE GENOMIC DNA]</scope>
    <source>
        <strain evidence="3">CL2024</strain>
        <tissue evidence="3">Fresh tender leaves</tissue>
    </source>
</reference>
<feature type="transmembrane region" description="Helical" evidence="1">
    <location>
        <begin position="88"/>
        <end position="110"/>
    </location>
</feature>
<organism evidence="3 4">
    <name type="scientific">Eucalyptus globulus</name>
    <name type="common">Tasmanian blue gum</name>
    <dbReference type="NCBI Taxonomy" id="34317"/>
    <lineage>
        <taxon>Eukaryota</taxon>
        <taxon>Viridiplantae</taxon>
        <taxon>Streptophyta</taxon>
        <taxon>Embryophyta</taxon>
        <taxon>Tracheophyta</taxon>
        <taxon>Spermatophyta</taxon>
        <taxon>Magnoliopsida</taxon>
        <taxon>eudicotyledons</taxon>
        <taxon>Gunneridae</taxon>
        <taxon>Pentapetalae</taxon>
        <taxon>rosids</taxon>
        <taxon>malvids</taxon>
        <taxon>Myrtales</taxon>
        <taxon>Myrtaceae</taxon>
        <taxon>Myrtoideae</taxon>
        <taxon>Eucalypteae</taxon>
        <taxon>Eucalyptus</taxon>
    </lineage>
</organism>
<sequence length="724" mass="83236">MQILAEVKNLWMKLNLRGAILMSLSLQVFLIFFAPIRKRCSNWWIVTLTWSAYLVADLVADYALGLIAKAQFTGGTSESKVDAYGDLLAFWAPFLLLHLGGPDTITAFALEDNELWLRHLLNLLFQLGAAGYVFYESLPSNKLIVATILMFIGGITKYIERTRALYLASFSKFRDSLFTSLDTGPNYAKLMEEYYSMKTNNIPVSIETKRQTVLESVLESPDAGAEDKTNSDDKEAKETSLFLDNREVIKKAFGYFTTFKGLLVGLIFSFRERNESVRFFRSITPNDAFRVVEAELNFFYDVLYTKAAVVHRPVGYLFRAISIGSIITAFVLFYVLNKQGFHEYDIQITYTLLLGAVGLEFVALSMLICSDWTIALSDRFEKHGRRSSIGSSSIKSLLKFRSKDSSFALHILHGRWSKSIFQYNLIDSRLKWWPKWIQSLRELFDDLKSGQVEQYKEKLGELIFDELKRKSSNTNKLESMKERCDSRGEWASNTSKWESIKERCDSRGEWALERRPNCKELLSFVRDVDYGESILMWHIATELCYNTGTDDKTNKYRKVSKVLSDYMLYLMIKRPIMMSAEVGIWKIRFQHTCAEIDRFIGDTFFNESKMDITKERVCNSLLSIPTVVKPADVKGNKVKSVLFDACILAKELGELEETKWKILSEVWVELLTYAAIHCRPYVHAQQLSKGGELITLVWLLMVHLGLSELFQPIEDPRAKLIIHK</sequence>
<feature type="transmembrane region" description="Helical" evidence="1">
    <location>
        <begin position="16"/>
        <end position="36"/>
    </location>
</feature>
<dbReference type="InterPro" id="IPR007658">
    <property type="entry name" value="DUF594"/>
</dbReference>
<feature type="transmembrane region" description="Helical" evidence="1">
    <location>
        <begin position="43"/>
        <end position="68"/>
    </location>
</feature>
<keyword evidence="1" id="KW-0472">Membrane</keyword>
<keyword evidence="4" id="KW-1185">Reference proteome</keyword>
<dbReference type="PANTHER" id="PTHR31325">
    <property type="entry name" value="OS01G0798800 PROTEIN-RELATED"/>
    <property type="match status" value="1"/>
</dbReference>
<evidence type="ECO:0000313" key="3">
    <source>
        <dbReference type="EMBL" id="KAL3719152.1"/>
    </source>
</evidence>
<name>A0ABD3IZ27_EUCGL</name>
<keyword evidence="1" id="KW-1133">Transmembrane helix</keyword>